<keyword evidence="2" id="KW-0808">Transferase</keyword>
<dbReference type="Gene3D" id="3.40.50.150">
    <property type="entry name" value="Vaccinia Virus protein VP39"/>
    <property type="match status" value="1"/>
</dbReference>
<dbReference type="GO" id="GO:0008168">
    <property type="term" value="F:methyltransferase activity"/>
    <property type="evidence" value="ECO:0007669"/>
    <property type="project" value="UniProtKB-KW"/>
</dbReference>
<protein>
    <submittedName>
        <fullName evidence="2">Ubiquinone/menaquinone biosynthesis C-methylase UbiE</fullName>
    </submittedName>
</protein>
<dbReference type="RefSeq" id="WP_091431028.1">
    <property type="nucleotide sequence ID" value="NZ_FOJB01000001.1"/>
</dbReference>
<dbReference type="OrthoDB" id="5642573at2"/>
<proteinExistence type="predicted"/>
<dbReference type="STRING" id="1173584.SAMN05444851_2518"/>
<accession>A0A1I0QGX9</accession>
<dbReference type="Pfam" id="PF08242">
    <property type="entry name" value="Methyltransf_12"/>
    <property type="match status" value="1"/>
</dbReference>
<dbReference type="Proteomes" id="UP000199650">
    <property type="component" value="Unassembled WGS sequence"/>
</dbReference>
<evidence type="ECO:0000313" key="2">
    <source>
        <dbReference type="EMBL" id="SEW25890.1"/>
    </source>
</evidence>
<evidence type="ECO:0000313" key="3">
    <source>
        <dbReference type="Proteomes" id="UP000199650"/>
    </source>
</evidence>
<reference evidence="2 3" key="1">
    <citation type="submission" date="2016-10" db="EMBL/GenBank/DDBJ databases">
        <authorList>
            <person name="de Groot N.N."/>
        </authorList>
    </citation>
    <scope>NUCLEOTIDE SEQUENCE [LARGE SCALE GENOMIC DNA]</scope>
    <source>
        <strain evidence="2 3">DSM 29439</strain>
    </source>
</reference>
<sequence length="210" mass="23010">MIQAAKFWDGVAAKYATSEIKDPEGYQFTLERTRSYLGSQDKVLEIGAGTGSTALELAPAVEHITITDVSPEMIRIGKAKADEQGIGNVDFQVTDAKLHDVGGPYDAILAHNVLHLVEDLPGVLGRVRDLLAPGGVFISKTFCKPTQGGPWFYYAMRFALPLMQMVGKAPYVAIMSVEEFEAILTEQGFTIVESGNFPAKELRRYVVARR</sequence>
<evidence type="ECO:0000259" key="1">
    <source>
        <dbReference type="Pfam" id="PF08242"/>
    </source>
</evidence>
<name>A0A1I0QGX9_9RHOB</name>
<keyword evidence="3" id="KW-1185">Reference proteome</keyword>
<keyword evidence="2" id="KW-0489">Methyltransferase</keyword>
<dbReference type="CDD" id="cd02440">
    <property type="entry name" value="AdoMet_MTases"/>
    <property type="match status" value="1"/>
</dbReference>
<dbReference type="AlphaFoldDB" id="A0A1I0QGX9"/>
<gene>
    <name evidence="2" type="ORF">SAMN05444851_2518</name>
</gene>
<dbReference type="InterPro" id="IPR013217">
    <property type="entry name" value="Methyltransf_12"/>
</dbReference>
<feature type="domain" description="Methyltransferase type 12" evidence="1">
    <location>
        <begin position="44"/>
        <end position="137"/>
    </location>
</feature>
<organism evidence="2 3">
    <name type="scientific">Aliiroseovarius sediminilitoris</name>
    <dbReference type="NCBI Taxonomy" id="1173584"/>
    <lineage>
        <taxon>Bacteria</taxon>
        <taxon>Pseudomonadati</taxon>
        <taxon>Pseudomonadota</taxon>
        <taxon>Alphaproteobacteria</taxon>
        <taxon>Rhodobacterales</taxon>
        <taxon>Paracoccaceae</taxon>
        <taxon>Aliiroseovarius</taxon>
    </lineage>
</organism>
<dbReference type="EMBL" id="FOJB01000001">
    <property type="protein sequence ID" value="SEW25890.1"/>
    <property type="molecule type" value="Genomic_DNA"/>
</dbReference>
<keyword evidence="2" id="KW-0830">Ubiquinone</keyword>
<dbReference type="GO" id="GO:0032259">
    <property type="term" value="P:methylation"/>
    <property type="evidence" value="ECO:0007669"/>
    <property type="project" value="UniProtKB-KW"/>
</dbReference>
<dbReference type="InterPro" id="IPR029063">
    <property type="entry name" value="SAM-dependent_MTases_sf"/>
</dbReference>
<dbReference type="SUPFAM" id="SSF53335">
    <property type="entry name" value="S-adenosyl-L-methionine-dependent methyltransferases"/>
    <property type="match status" value="1"/>
</dbReference>
<dbReference type="PANTHER" id="PTHR43861">
    <property type="entry name" value="TRANS-ACONITATE 2-METHYLTRANSFERASE-RELATED"/>
    <property type="match status" value="1"/>
</dbReference>